<sequence length="359" mass="42157">MLLISDENHLDSEFFFMQEILRLYEMSENNERKRISWAIHKRNKNKMMRYRQLCSNDEEFLSFKDGFLEQVPPSQQQINQRDLPGTSSCNTNVNFQVDGQADHDALNRDDGCEGYATDSSEEFRTAEEIEHCNYYNPERFDDYEYENCGHSEYESEKNGSKNTYTLNHCFQRLRLRDEMLEDMKTAFLSKVTTNGVKGIPSLISLPEFDIRRSQQRQPVANECEYLRELDIQPPEELLSFFQVKVNKIKYKCDDNEDTKFCNSYIFSKMYGFGKIISIVEFTSLNENTVRGFFIKCLQKKKEMFDTNYIVKIEETKTIKFLSADEDIKPAIIVSTVNGMHSSLLIVGKRINNVFIVIYQ</sequence>
<evidence type="ECO:0000313" key="2">
    <source>
        <dbReference type="Proteomes" id="UP000826195"/>
    </source>
</evidence>
<comment type="caution">
    <text evidence="1">The sequence shown here is derived from an EMBL/GenBank/DDBJ whole genome shotgun (WGS) entry which is preliminary data.</text>
</comment>
<name>A0AAV7J461_COTGL</name>
<organism evidence="1 2">
    <name type="scientific">Cotesia glomerata</name>
    <name type="common">Lepidopteran parasitic wasp</name>
    <name type="synonym">Apanteles glomeratus</name>
    <dbReference type="NCBI Taxonomy" id="32391"/>
    <lineage>
        <taxon>Eukaryota</taxon>
        <taxon>Metazoa</taxon>
        <taxon>Ecdysozoa</taxon>
        <taxon>Arthropoda</taxon>
        <taxon>Hexapoda</taxon>
        <taxon>Insecta</taxon>
        <taxon>Pterygota</taxon>
        <taxon>Neoptera</taxon>
        <taxon>Endopterygota</taxon>
        <taxon>Hymenoptera</taxon>
        <taxon>Apocrita</taxon>
        <taxon>Ichneumonoidea</taxon>
        <taxon>Braconidae</taxon>
        <taxon>Microgastrinae</taxon>
        <taxon>Cotesia</taxon>
    </lineage>
</organism>
<dbReference type="Proteomes" id="UP000826195">
    <property type="component" value="Unassembled WGS sequence"/>
</dbReference>
<keyword evidence="2" id="KW-1185">Reference proteome</keyword>
<evidence type="ECO:0000313" key="1">
    <source>
        <dbReference type="EMBL" id="KAH0563752.1"/>
    </source>
</evidence>
<reference evidence="1 2" key="1">
    <citation type="journal article" date="2021" name="J. Hered.">
        <title>A chromosome-level genome assembly of the parasitoid wasp, Cotesia glomerata (Hymenoptera: Braconidae).</title>
        <authorList>
            <person name="Pinto B.J."/>
            <person name="Weis J.J."/>
            <person name="Gamble T."/>
            <person name="Ode P.J."/>
            <person name="Paul R."/>
            <person name="Zaspel J.M."/>
        </authorList>
    </citation>
    <scope>NUCLEOTIDE SEQUENCE [LARGE SCALE GENOMIC DNA]</scope>
    <source>
        <strain evidence="1">CgM1</strain>
    </source>
</reference>
<dbReference type="AlphaFoldDB" id="A0AAV7J461"/>
<accession>A0AAV7J461</accession>
<proteinExistence type="predicted"/>
<gene>
    <name evidence="1" type="ORF">KQX54_005724</name>
</gene>
<dbReference type="EMBL" id="JAHXZJ010000002">
    <property type="protein sequence ID" value="KAH0563752.1"/>
    <property type="molecule type" value="Genomic_DNA"/>
</dbReference>
<protein>
    <submittedName>
        <fullName evidence="1">Uncharacterized protein</fullName>
    </submittedName>
</protein>